<protein>
    <submittedName>
        <fullName evidence="1">Uncharacterized protein</fullName>
    </submittedName>
</protein>
<evidence type="ECO:0000313" key="1">
    <source>
        <dbReference type="EMBL" id="MEC3874179.1"/>
    </source>
</evidence>
<keyword evidence="2" id="KW-1185">Reference proteome</keyword>
<name>A0ABU6HMD4_9FLAO</name>
<sequence length="55" mass="6546">MDKILNLGKYIFPLSFCFTQAYILVNQKLGHHLCQTTFHFHPFGTTSHWFAFYFS</sequence>
<accession>A0ABU6HMD4</accession>
<dbReference type="Proteomes" id="UP001348397">
    <property type="component" value="Unassembled WGS sequence"/>
</dbReference>
<comment type="caution">
    <text evidence="1">The sequence shown here is derived from an EMBL/GenBank/DDBJ whole genome shotgun (WGS) entry which is preliminary data.</text>
</comment>
<dbReference type="EMBL" id="JAYLAA010000001">
    <property type="protein sequence ID" value="MEC3874179.1"/>
    <property type="molecule type" value="Genomic_DNA"/>
</dbReference>
<dbReference type="RefSeq" id="WP_326319274.1">
    <property type="nucleotide sequence ID" value="NZ_JAYLAA010000001.1"/>
</dbReference>
<proteinExistence type="predicted"/>
<gene>
    <name evidence="1" type="ORF">SOP96_00445</name>
</gene>
<evidence type="ECO:0000313" key="2">
    <source>
        <dbReference type="Proteomes" id="UP001348397"/>
    </source>
</evidence>
<organism evidence="1 2">
    <name type="scientific">Chryseobacterium salviniae</name>
    <dbReference type="NCBI Taxonomy" id="3101750"/>
    <lineage>
        <taxon>Bacteria</taxon>
        <taxon>Pseudomonadati</taxon>
        <taxon>Bacteroidota</taxon>
        <taxon>Flavobacteriia</taxon>
        <taxon>Flavobacteriales</taxon>
        <taxon>Weeksellaceae</taxon>
        <taxon>Chryseobacterium group</taxon>
        <taxon>Chryseobacterium</taxon>
    </lineage>
</organism>
<reference evidence="1 2" key="1">
    <citation type="submission" date="2024-01" db="EMBL/GenBank/DDBJ databases">
        <title>Chryseobacterium sp. T9W2-O.</title>
        <authorList>
            <person name="Maltman C."/>
        </authorList>
    </citation>
    <scope>NUCLEOTIDE SEQUENCE [LARGE SCALE GENOMIC DNA]</scope>
    <source>
        <strain evidence="1 2">T9W2-O</strain>
    </source>
</reference>